<evidence type="ECO:0000256" key="7">
    <source>
        <dbReference type="ARBA" id="ARBA00022737"/>
    </source>
</evidence>
<dbReference type="Gene3D" id="2.160.20.10">
    <property type="entry name" value="Single-stranded right-handed beta-helix, Pectin lyase-like"/>
    <property type="match status" value="2"/>
</dbReference>
<feature type="region of interest" description="Disordered" evidence="11">
    <location>
        <begin position="1"/>
        <end position="20"/>
    </location>
</feature>
<dbReference type="InterPro" id="IPR039448">
    <property type="entry name" value="Beta_helix"/>
</dbReference>
<dbReference type="GO" id="GO:0046872">
    <property type="term" value="F:metal ion binding"/>
    <property type="evidence" value="ECO:0007669"/>
    <property type="project" value="UniProtKB-KW"/>
</dbReference>
<dbReference type="AlphaFoldDB" id="A0A5C5X370"/>
<keyword evidence="8 16" id="KW-0378">Hydrolase</keyword>
<dbReference type="PROSITE" id="PS00523">
    <property type="entry name" value="SULFATASE_1"/>
    <property type="match status" value="1"/>
</dbReference>
<dbReference type="InterPro" id="IPR000917">
    <property type="entry name" value="Sulfatase_N"/>
</dbReference>
<name>A0A5C5X370_9BACT</name>
<evidence type="ECO:0000259" key="13">
    <source>
        <dbReference type="Pfam" id="PF13229"/>
    </source>
</evidence>
<accession>A0A5C5X370</accession>
<organism evidence="16 17">
    <name type="scientific">Allorhodopirellula solitaria</name>
    <dbReference type="NCBI Taxonomy" id="2527987"/>
    <lineage>
        <taxon>Bacteria</taxon>
        <taxon>Pseudomonadati</taxon>
        <taxon>Planctomycetota</taxon>
        <taxon>Planctomycetia</taxon>
        <taxon>Pirellulales</taxon>
        <taxon>Pirellulaceae</taxon>
        <taxon>Allorhodopirellula</taxon>
    </lineage>
</organism>
<dbReference type="InterPro" id="IPR024607">
    <property type="entry name" value="Sulfatase_CS"/>
</dbReference>
<dbReference type="InterPro" id="IPR012334">
    <property type="entry name" value="Pectin_lyas_fold"/>
</dbReference>
<evidence type="ECO:0000256" key="4">
    <source>
        <dbReference type="ARBA" id="ARBA00008779"/>
    </source>
</evidence>
<comment type="catalytic activity">
    <reaction evidence="2">
        <text>Hydrolysis of terminal, non-reducing branched (1-&gt;3)-alpha-D-galactosidic residues, producing free D-galactose.</text>
        <dbReference type="EC" id="3.2.1.n1"/>
    </reaction>
</comment>
<evidence type="ECO:0000313" key="16">
    <source>
        <dbReference type="EMBL" id="TWT56595.1"/>
    </source>
</evidence>
<protein>
    <submittedName>
        <fullName evidence="16">Alpha-1,3-galactosidase B</fullName>
        <ecNumber evidence="16">3.2.1.-</ecNumber>
    </submittedName>
</protein>
<feature type="domain" description="Sulfatase N-terminal" evidence="12">
    <location>
        <begin position="658"/>
        <end position="984"/>
    </location>
</feature>
<proteinExistence type="inferred from homology"/>
<dbReference type="EC" id="3.2.1.-" evidence="16"/>
<feature type="domain" description="Right handed beta helix" evidence="13">
    <location>
        <begin position="459"/>
        <end position="618"/>
    </location>
</feature>
<dbReference type="SUPFAM" id="SSF53649">
    <property type="entry name" value="Alkaline phosphatase-like"/>
    <property type="match status" value="1"/>
</dbReference>
<dbReference type="Proteomes" id="UP000318053">
    <property type="component" value="Unassembled WGS sequence"/>
</dbReference>
<keyword evidence="6" id="KW-0732">Signal</keyword>
<dbReference type="InterPro" id="IPR006626">
    <property type="entry name" value="PbH1"/>
</dbReference>
<evidence type="ECO:0000256" key="8">
    <source>
        <dbReference type="ARBA" id="ARBA00022801"/>
    </source>
</evidence>
<dbReference type="InterPro" id="IPR056441">
    <property type="entry name" value="Beta-barrel_GLAA-B_II"/>
</dbReference>
<keyword evidence="7" id="KW-0677">Repeat</keyword>
<gene>
    <name evidence="16" type="primary">glaB</name>
    <name evidence="16" type="ORF">CA85_41290</name>
</gene>
<dbReference type="PANTHER" id="PTHR42693">
    <property type="entry name" value="ARYLSULFATASE FAMILY MEMBER"/>
    <property type="match status" value="1"/>
</dbReference>
<evidence type="ECO:0000259" key="14">
    <source>
        <dbReference type="Pfam" id="PF23763"/>
    </source>
</evidence>
<dbReference type="Gene3D" id="3.30.1120.10">
    <property type="match status" value="1"/>
</dbReference>
<sequence>MKPLPGQCAEARSDPRHSFSPNLSTPLFTNAMNCNDLLRVLILGLACLAMSTAATSTVAAETIDVADHGIVPGRDVTLAVRDLLESVRDRKDVTLSFPKGVYDFHPDNAFESYRAVANHDNGLKRFGFPIFGRDSLTIDGGGSTFLFHGRMVPFTVDGGSEVTLKNFTIDWTQSFHAELHVVGSDAAEKRCVVETDAEAYPYTIAGGEIRFHRYGQDDPVGSNIVFDPKTNSPIYRTNEYRLNEKKAKFTAIGPGRFAIEKGFKQPPPVGSVLVVYGVHPTSRLCPAIHVTNSNDLRIENVTVHEAGGMGLIVERTDNISLDGMVVTSNEERLAATRADATHFIGCKGTVRIENCLFEHMLDDGINVHGAYVKVIEGLGERRLLCEISHFQQWGLTFAQPGDKVALLSRETLLPFHETTIEAVQPLNEHRFAITLADLPDELPDVALSVENLTWYPDLVVRNTTIRENRARSILVTTKGKVLIEDNLFSSQMHGILIEGDNNKWYESGAVDDVTIRRNRFENIGFSVNQCYPLLASPLLTSEQRWGDQRYHRNIHFTDNTISGFNGLIAKAASVSGLTITGNQVVLNDDYPGANEGPSIDLEYCQNVTINSNDADGFDRNLSVISSENSEDVQLDANQGIDAASPSADDNAQAKAKNPNIVLLFVDDLGWNDLGYRNAKFETPNIDRLAGQSLDFQRAYVASPTCSPSRATLLTGQHPARLQMVRHIPTGSKNEDFDTWGRTDVEYNHWEGDPARFPCRNWLPLEHTTYAEALRELGYYNQFVGKWHLGHEPYHPVHQGFDSQFGTTNFGHPKSYNSPFFKNTDVLTDAKSQHLTDVLTDESVRFLSEYERDQPFMLSLWYYGVHRPPIGRPDLVEYFLDKGYAESDAIYAAQVKAVDESVGRIREAISSKGIERETILVFLSDQGSWYENLPLRGNKRVDTLCEGGVRVPMMIHWPGKTDAGAKSDIPVQSTDLFPTIVEIAGGDPESHSDLDGVSLAPLLNGKHSLERSSPLFGYRAYQDLYASVRKGDWNMLAYRSGKVELYDVVKDVSEKHDVASENQSVVRQLTDELIQWEQKMSVQQYSGVQ</sequence>
<comment type="cofactor">
    <cofactor evidence="3">
        <name>Ca(2+)</name>
        <dbReference type="ChEBI" id="CHEBI:29108"/>
    </cofactor>
</comment>
<comment type="similarity">
    <text evidence="4">Belongs to the sulfatase family.</text>
</comment>
<evidence type="ECO:0000256" key="3">
    <source>
        <dbReference type="ARBA" id="ARBA00001913"/>
    </source>
</evidence>
<dbReference type="Pfam" id="PF00884">
    <property type="entry name" value="Sulfatase"/>
    <property type="match status" value="1"/>
</dbReference>
<reference evidence="16 17" key="1">
    <citation type="submission" date="2019-02" db="EMBL/GenBank/DDBJ databases">
        <title>Deep-cultivation of Planctomycetes and their phenomic and genomic characterization uncovers novel biology.</title>
        <authorList>
            <person name="Wiegand S."/>
            <person name="Jogler M."/>
            <person name="Boedeker C."/>
            <person name="Pinto D."/>
            <person name="Vollmers J."/>
            <person name="Rivas-Marin E."/>
            <person name="Kohn T."/>
            <person name="Peeters S.H."/>
            <person name="Heuer A."/>
            <person name="Rast P."/>
            <person name="Oberbeckmann S."/>
            <person name="Bunk B."/>
            <person name="Jeske O."/>
            <person name="Meyerdierks A."/>
            <person name="Storesund J.E."/>
            <person name="Kallscheuer N."/>
            <person name="Luecker S."/>
            <person name="Lage O.M."/>
            <person name="Pohl T."/>
            <person name="Merkel B.J."/>
            <person name="Hornburger P."/>
            <person name="Mueller R.-W."/>
            <person name="Bruemmer F."/>
            <person name="Labrenz M."/>
            <person name="Spormann A.M."/>
            <person name="Op Den Camp H."/>
            <person name="Overmann J."/>
            <person name="Amann R."/>
            <person name="Jetten M.S.M."/>
            <person name="Mascher T."/>
            <person name="Medema M.H."/>
            <person name="Devos D.P."/>
            <person name="Kaster A.-K."/>
            <person name="Ovreas L."/>
            <person name="Rohde M."/>
            <person name="Galperin M.Y."/>
            <person name="Jogler C."/>
        </authorList>
    </citation>
    <scope>NUCLEOTIDE SEQUENCE [LARGE SCALE GENOMIC DNA]</scope>
    <source>
        <strain evidence="16 17">CA85</strain>
    </source>
</reference>
<dbReference type="InterPro" id="IPR057275">
    <property type="entry name" value="Beta-barrel_GLAA-B_I"/>
</dbReference>
<evidence type="ECO:0000259" key="15">
    <source>
        <dbReference type="Pfam" id="PF23764"/>
    </source>
</evidence>
<evidence type="ECO:0000256" key="6">
    <source>
        <dbReference type="ARBA" id="ARBA00022729"/>
    </source>
</evidence>
<evidence type="ECO:0000256" key="2">
    <source>
        <dbReference type="ARBA" id="ARBA00001271"/>
    </source>
</evidence>
<dbReference type="Gene3D" id="3.40.720.10">
    <property type="entry name" value="Alkaline Phosphatase, subunit A"/>
    <property type="match status" value="1"/>
</dbReference>
<evidence type="ECO:0000256" key="5">
    <source>
        <dbReference type="ARBA" id="ARBA00022723"/>
    </source>
</evidence>
<dbReference type="GO" id="GO:0004065">
    <property type="term" value="F:arylsulfatase activity"/>
    <property type="evidence" value="ECO:0007669"/>
    <property type="project" value="TreeGrafter"/>
</dbReference>
<dbReference type="EMBL" id="SJPK01000012">
    <property type="protein sequence ID" value="TWT56595.1"/>
    <property type="molecule type" value="Genomic_DNA"/>
</dbReference>
<evidence type="ECO:0000259" key="12">
    <source>
        <dbReference type="Pfam" id="PF00884"/>
    </source>
</evidence>
<dbReference type="Pfam" id="PF23764">
    <property type="entry name" value="Beta-barrel_GLAA-B_II"/>
    <property type="match status" value="1"/>
</dbReference>
<dbReference type="Pfam" id="PF23763">
    <property type="entry name" value="Beta-barrel_GLAA-B_I"/>
    <property type="match status" value="1"/>
</dbReference>
<keyword evidence="9" id="KW-0106">Calcium</keyword>
<feature type="domain" description="GLAA-B beta-barrel" evidence="15">
    <location>
        <begin position="383"/>
        <end position="442"/>
    </location>
</feature>
<comment type="catalytic activity">
    <reaction evidence="1">
        <text>Hydrolysis of terminal, non-reducing alpha-D-galactose residues in alpha-D-galactosides, including galactose oligosaccharides, galactomannans and galactolipids.</text>
        <dbReference type="EC" id="3.2.1.22"/>
    </reaction>
</comment>
<dbReference type="Pfam" id="PF13229">
    <property type="entry name" value="Beta_helix"/>
    <property type="match status" value="1"/>
</dbReference>
<dbReference type="InterPro" id="IPR011050">
    <property type="entry name" value="Pectin_lyase_fold/virulence"/>
</dbReference>
<dbReference type="SMART" id="SM00710">
    <property type="entry name" value="PbH1"/>
    <property type="match status" value="7"/>
</dbReference>
<evidence type="ECO:0000256" key="9">
    <source>
        <dbReference type="ARBA" id="ARBA00022837"/>
    </source>
</evidence>
<dbReference type="CDD" id="cd16144">
    <property type="entry name" value="ARS_like"/>
    <property type="match status" value="1"/>
</dbReference>
<keyword evidence="5" id="KW-0479">Metal-binding</keyword>
<evidence type="ECO:0000313" key="17">
    <source>
        <dbReference type="Proteomes" id="UP000318053"/>
    </source>
</evidence>
<evidence type="ECO:0000256" key="1">
    <source>
        <dbReference type="ARBA" id="ARBA00001255"/>
    </source>
</evidence>
<dbReference type="PANTHER" id="PTHR42693:SF42">
    <property type="entry name" value="ARYLSULFATASE G"/>
    <property type="match status" value="1"/>
</dbReference>
<dbReference type="SUPFAM" id="SSF51126">
    <property type="entry name" value="Pectin lyase-like"/>
    <property type="match status" value="1"/>
</dbReference>
<evidence type="ECO:0000256" key="11">
    <source>
        <dbReference type="SAM" id="MobiDB-lite"/>
    </source>
</evidence>
<dbReference type="InterPro" id="IPR017850">
    <property type="entry name" value="Alkaline_phosphatase_core_sf"/>
</dbReference>
<keyword evidence="10 16" id="KW-0326">Glycosidase</keyword>
<feature type="domain" description="GLAA-B beta-barrel" evidence="14">
    <location>
        <begin position="177"/>
        <end position="273"/>
    </location>
</feature>
<keyword evidence="17" id="KW-1185">Reference proteome</keyword>
<dbReference type="InterPro" id="IPR050738">
    <property type="entry name" value="Sulfatase"/>
</dbReference>
<dbReference type="GO" id="GO:0004557">
    <property type="term" value="F:alpha-galactosidase activity"/>
    <property type="evidence" value="ECO:0007669"/>
    <property type="project" value="UniProtKB-EC"/>
</dbReference>
<comment type="caution">
    <text evidence="16">The sequence shown here is derived from an EMBL/GenBank/DDBJ whole genome shotgun (WGS) entry which is preliminary data.</text>
</comment>
<evidence type="ECO:0000256" key="10">
    <source>
        <dbReference type="ARBA" id="ARBA00023295"/>
    </source>
</evidence>